<evidence type="ECO:0000313" key="2">
    <source>
        <dbReference type="Proteomes" id="UP001241377"/>
    </source>
</evidence>
<organism evidence="1 2">
    <name type="scientific">Naganishia cerealis</name>
    <dbReference type="NCBI Taxonomy" id="610337"/>
    <lineage>
        <taxon>Eukaryota</taxon>
        <taxon>Fungi</taxon>
        <taxon>Dikarya</taxon>
        <taxon>Basidiomycota</taxon>
        <taxon>Agaricomycotina</taxon>
        <taxon>Tremellomycetes</taxon>
        <taxon>Filobasidiales</taxon>
        <taxon>Filobasidiaceae</taxon>
        <taxon>Naganishia</taxon>
    </lineage>
</organism>
<name>A0ACC2UZ03_9TREE</name>
<reference evidence="1" key="1">
    <citation type="submission" date="2023-04" db="EMBL/GenBank/DDBJ databases">
        <title>Draft Genome sequencing of Naganishia species isolated from polar environments using Oxford Nanopore Technology.</title>
        <authorList>
            <person name="Leo P."/>
            <person name="Venkateswaran K."/>
        </authorList>
    </citation>
    <scope>NUCLEOTIDE SEQUENCE</scope>
    <source>
        <strain evidence="1">MNA-CCFEE 5261</strain>
    </source>
</reference>
<gene>
    <name evidence="1" type="ORF">QFC19_008997</name>
</gene>
<evidence type="ECO:0000313" key="1">
    <source>
        <dbReference type="EMBL" id="KAJ9091706.1"/>
    </source>
</evidence>
<accession>A0ACC2UZ03</accession>
<comment type="caution">
    <text evidence="1">The sequence shown here is derived from an EMBL/GenBank/DDBJ whole genome shotgun (WGS) entry which is preliminary data.</text>
</comment>
<sequence>MPRLERYTTDSTVADVAKENDALDLPLSYATGAGEILKMIRERKAIVNRKSQLRGEGDVHKMRAKDNRVVDSDGEGEGEQVADKEDSTTKVDQRSKASKRVDGLGSTSVRAFVDDNMPSGVSPKAEDYYEECMKLFIGEKTSLTVAQEKAVMEKWKLQVAISNNQLLEKAIEQTERELAWMEGEQERKKGIMAAIEKDFDRHVQLQKWLGISD</sequence>
<dbReference type="Proteomes" id="UP001241377">
    <property type="component" value="Unassembled WGS sequence"/>
</dbReference>
<proteinExistence type="predicted"/>
<dbReference type="EMBL" id="JASBWR010000145">
    <property type="protein sequence ID" value="KAJ9091706.1"/>
    <property type="molecule type" value="Genomic_DNA"/>
</dbReference>
<protein>
    <submittedName>
        <fullName evidence="1">Uncharacterized protein</fullName>
    </submittedName>
</protein>
<keyword evidence="2" id="KW-1185">Reference proteome</keyword>